<feature type="domain" description="DUF4350" evidence="2">
    <location>
        <begin position="63"/>
        <end position="218"/>
    </location>
</feature>
<protein>
    <submittedName>
        <fullName evidence="3">DUF4350 domain-containing protein</fullName>
    </submittedName>
</protein>
<name>A0AB74UU40_9GAMM</name>
<dbReference type="Pfam" id="PF14258">
    <property type="entry name" value="DUF4350"/>
    <property type="match status" value="1"/>
</dbReference>
<dbReference type="EMBL" id="CP170721">
    <property type="protein sequence ID" value="XIA18842.1"/>
    <property type="molecule type" value="Genomic_DNA"/>
</dbReference>
<reference evidence="3" key="1">
    <citation type="submission" date="2024-10" db="EMBL/GenBank/DDBJ databases">
        <authorList>
            <person name="Lesea H.P."/>
            <person name="Kuehl J.V."/>
            <person name="Chandonia J.-M."/>
        </authorList>
    </citation>
    <scope>NUCLEOTIDE SEQUENCE</scope>
    <source>
        <strain evidence="3">FW102-FHT14D07</strain>
    </source>
</reference>
<dbReference type="RefSeq" id="WP_395119971.1">
    <property type="nucleotide sequence ID" value="NZ_CP170721.1"/>
</dbReference>
<feature type="transmembrane region" description="Helical" evidence="1">
    <location>
        <begin position="246"/>
        <end position="263"/>
    </location>
</feature>
<keyword evidence="1" id="KW-0472">Membrane</keyword>
<organism evidence="3">
    <name type="scientific">Rhodanobacter sp. FW102-FHT14D07</name>
    <dbReference type="NCBI Taxonomy" id="3351462"/>
    <lineage>
        <taxon>Bacteria</taxon>
        <taxon>Pseudomonadati</taxon>
        <taxon>Pseudomonadota</taxon>
        <taxon>Gammaproteobacteria</taxon>
        <taxon>Lysobacterales</taxon>
        <taxon>Rhodanobacteraceae</taxon>
        <taxon>Rhodanobacter</taxon>
    </lineage>
</organism>
<evidence type="ECO:0000256" key="1">
    <source>
        <dbReference type="SAM" id="Phobius"/>
    </source>
</evidence>
<proteinExistence type="predicted"/>
<gene>
    <name evidence="3" type="ORF">ACFYG5_01510</name>
</gene>
<evidence type="ECO:0000313" key="3">
    <source>
        <dbReference type="EMBL" id="XIA18842.1"/>
    </source>
</evidence>
<evidence type="ECO:0000259" key="2">
    <source>
        <dbReference type="Pfam" id="PF14258"/>
    </source>
</evidence>
<sequence length="371" mass="39555">MNRKTLLIAALVAAALALLVAGFFATSERKDVTETIPPHGAARSNRFLALELMLHELQLPAQSLTTLSAARLPLRRGDTVLLGENAGRVDAADAARLVAWVRGGGHLLLSPGAASVAHTPLFDALGVLDSRAASFKCAALHGATASKRDDVALCGSRFRLQPGAVAKLDAAIGTPQDGYLYARMPLGQGTVSVLANFAPLAHTALKQAAAQEFAWNLLQPNRGRGTIYLVYALDGPPFLQFLAIKGWPALLALALLLAAWMAMRSARLGPLLPAPPAHRRALLEHVQAAGEFIYRRDSGRSLHALACQAVLARLRRRDPACAMLHGEALYARLAERSALDAARVAQAFQSPANAQAFRVSILTLARLRNRP</sequence>
<keyword evidence="1" id="KW-1133">Transmembrane helix</keyword>
<dbReference type="AlphaFoldDB" id="A0AB74UU40"/>
<accession>A0AB74UU40</accession>
<dbReference type="InterPro" id="IPR025646">
    <property type="entry name" value="DUF4350"/>
</dbReference>
<keyword evidence="1" id="KW-0812">Transmembrane</keyword>